<name>A0A3S5AKI5_9PLAT</name>
<gene>
    <name evidence="1" type="ORF">PXEA_LOCUS19546</name>
</gene>
<evidence type="ECO:0000313" key="2">
    <source>
        <dbReference type="Proteomes" id="UP000784294"/>
    </source>
</evidence>
<comment type="caution">
    <text evidence="1">The sequence shown here is derived from an EMBL/GenBank/DDBJ whole genome shotgun (WGS) entry which is preliminary data.</text>
</comment>
<dbReference type="EMBL" id="CAAALY010078144">
    <property type="protein sequence ID" value="VEL26106.1"/>
    <property type="molecule type" value="Genomic_DNA"/>
</dbReference>
<evidence type="ECO:0000313" key="1">
    <source>
        <dbReference type="EMBL" id="VEL26106.1"/>
    </source>
</evidence>
<reference evidence="1" key="1">
    <citation type="submission" date="2018-11" db="EMBL/GenBank/DDBJ databases">
        <authorList>
            <consortium name="Pathogen Informatics"/>
        </authorList>
    </citation>
    <scope>NUCLEOTIDE SEQUENCE</scope>
</reference>
<proteinExistence type="predicted"/>
<sequence length="89" mass="10012">MTPDNRSIAASGWPTVQTSYEHHFTPHTHTFFNPFPRHSSPPYCLIHTPTPHPQLLVTMPTIYSRRGSHASVRVASVNAISKEDRRGHG</sequence>
<keyword evidence="2" id="KW-1185">Reference proteome</keyword>
<protein>
    <submittedName>
        <fullName evidence="1">Uncharacterized protein</fullName>
    </submittedName>
</protein>
<dbReference type="AlphaFoldDB" id="A0A3S5AKI5"/>
<organism evidence="1 2">
    <name type="scientific">Protopolystoma xenopodis</name>
    <dbReference type="NCBI Taxonomy" id="117903"/>
    <lineage>
        <taxon>Eukaryota</taxon>
        <taxon>Metazoa</taxon>
        <taxon>Spiralia</taxon>
        <taxon>Lophotrochozoa</taxon>
        <taxon>Platyhelminthes</taxon>
        <taxon>Monogenea</taxon>
        <taxon>Polyopisthocotylea</taxon>
        <taxon>Polystomatidea</taxon>
        <taxon>Polystomatidae</taxon>
        <taxon>Protopolystoma</taxon>
    </lineage>
</organism>
<dbReference type="Proteomes" id="UP000784294">
    <property type="component" value="Unassembled WGS sequence"/>
</dbReference>
<accession>A0A3S5AKI5</accession>